<comment type="similarity">
    <text evidence="1">Belongs to the sigma-70 factor family. ECF subfamily.</text>
</comment>
<evidence type="ECO:0000256" key="2">
    <source>
        <dbReference type="ARBA" id="ARBA00023015"/>
    </source>
</evidence>
<reference evidence="7 8" key="1">
    <citation type="submission" date="2019-04" db="EMBL/GenBank/DDBJ databases">
        <title>Sphingobacterium olei sp. nov., isolated from oil-contaminated soil.</title>
        <authorList>
            <person name="Liu B."/>
        </authorList>
    </citation>
    <scope>NUCLEOTIDE SEQUENCE [LARGE SCALE GENOMIC DNA]</scope>
    <source>
        <strain evidence="7 8">Y3L14</strain>
    </source>
</reference>
<dbReference type="GO" id="GO:0003677">
    <property type="term" value="F:DNA binding"/>
    <property type="evidence" value="ECO:0007669"/>
    <property type="project" value="InterPro"/>
</dbReference>
<protein>
    <submittedName>
        <fullName evidence="7">Sigma-70 family RNA polymerase sigma factor</fullName>
    </submittedName>
</protein>
<dbReference type="InterPro" id="IPR014284">
    <property type="entry name" value="RNA_pol_sigma-70_dom"/>
</dbReference>
<dbReference type="Proteomes" id="UP000309872">
    <property type="component" value="Unassembled WGS sequence"/>
</dbReference>
<dbReference type="PANTHER" id="PTHR43133:SF46">
    <property type="entry name" value="RNA POLYMERASE SIGMA-70 FACTOR ECF SUBFAMILY"/>
    <property type="match status" value="1"/>
</dbReference>
<evidence type="ECO:0000259" key="5">
    <source>
        <dbReference type="Pfam" id="PF04542"/>
    </source>
</evidence>
<dbReference type="PANTHER" id="PTHR43133">
    <property type="entry name" value="RNA POLYMERASE ECF-TYPE SIGMA FACTO"/>
    <property type="match status" value="1"/>
</dbReference>
<dbReference type="InterPro" id="IPR039425">
    <property type="entry name" value="RNA_pol_sigma-70-like"/>
</dbReference>
<evidence type="ECO:0000256" key="4">
    <source>
        <dbReference type="ARBA" id="ARBA00023163"/>
    </source>
</evidence>
<organism evidence="7 8">
    <name type="scientific">Sphingobacterium alkalisoli</name>
    <dbReference type="NCBI Taxonomy" id="1874115"/>
    <lineage>
        <taxon>Bacteria</taxon>
        <taxon>Pseudomonadati</taxon>
        <taxon>Bacteroidota</taxon>
        <taxon>Sphingobacteriia</taxon>
        <taxon>Sphingobacteriales</taxon>
        <taxon>Sphingobacteriaceae</taxon>
        <taxon>Sphingobacterium</taxon>
    </lineage>
</organism>
<dbReference type="Gene3D" id="1.10.1740.10">
    <property type="match status" value="1"/>
</dbReference>
<dbReference type="OrthoDB" id="679904at2"/>
<gene>
    <name evidence="7" type="ORF">FAZ19_21365</name>
</gene>
<evidence type="ECO:0000256" key="1">
    <source>
        <dbReference type="ARBA" id="ARBA00010641"/>
    </source>
</evidence>
<dbReference type="InterPro" id="IPR013325">
    <property type="entry name" value="RNA_pol_sigma_r2"/>
</dbReference>
<evidence type="ECO:0000313" key="8">
    <source>
        <dbReference type="Proteomes" id="UP000309872"/>
    </source>
</evidence>
<dbReference type="InterPro" id="IPR036388">
    <property type="entry name" value="WH-like_DNA-bd_sf"/>
</dbReference>
<dbReference type="InterPro" id="IPR007627">
    <property type="entry name" value="RNA_pol_sigma70_r2"/>
</dbReference>
<proteinExistence type="inferred from homology"/>
<evidence type="ECO:0000259" key="6">
    <source>
        <dbReference type="Pfam" id="PF08281"/>
    </source>
</evidence>
<feature type="domain" description="RNA polymerase sigma factor 70 region 4 type 2" evidence="6">
    <location>
        <begin position="126"/>
        <end position="175"/>
    </location>
</feature>
<accession>A0A4U0GUQ9</accession>
<keyword evidence="2" id="KW-0805">Transcription regulation</keyword>
<comment type="caution">
    <text evidence="7">The sequence shown here is derived from an EMBL/GenBank/DDBJ whole genome shotgun (WGS) entry which is preliminary data.</text>
</comment>
<keyword evidence="4" id="KW-0804">Transcription</keyword>
<dbReference type="GO" id="GO:0016987">
    <property type="term" value="F:sigma factor activity"/>
    <property type="evidence" value="ECO:0007669"/>
    <property type="project" value="UniProtKB-KW"/>
</dbReference>
<dbReference type="SUPFAM" id="SSF88946">
    <property type="entry name" value="Sigma2 domain of RNA polymerase sigma factors"/>
    <property type="match status" value="1"/>
</dbReference>
<dbReference type="Pfam" id="PF04542">
    <property type="entry name" value="Sigma70_r2"/>
    <property type="match status" value="1"/>
</dbReference>
<dbReference type="AlphaFoldDB" id="A0A4U0GUQ9"/>
<keyword evidence="3" id="KW-0731">Sigma factor</keyword>
<dbReference type="InterPro" id="IPR013249">
    <property type="entry name" value="RNA_pol_sigma70_r4_t2"/>
</dbReference>
<dbReference type="NCBIfam" id="TIGR02937">
    <property type="entry name" value="sigma70-ECF"/>
    <property type="match status" value="1"/>
</dbReference>
<dbReference type="SUPFAM" id="SSF88659">
    <property type="entry name" value="Sigma3 and sigma4 domains of RNA polymerase sigma factors"/>
    <property type="match status" value="1"/>
</dbReference>
<evidence type="ECO:0000313" key="7">
    <source>
        <dbReference type="EMBL" id="TJY61452.1"/>
    </source>
</evidence>
<feature type="domain" description="RNA polymerase sigma-70 region 2" evidence="5">
    <location>
        <begin position="27"/>
        <end position="88"/>
    </location>
</feature>
<dbReference type="GO" id="GO:0006352">
    <property type="term" value="P:DNA-templated transcription initiation"/>
    <property type="evidence" value="ECO:0007669"/>
    <property type="project" value="InterPro"/>
</dbReference>
<dbReference type="Pfam" id="PF08281">
    <property type="entry name" value="Sigma70_r4_2"/>
    <property type="match status" value="1"/>
</dbReference>
<name>A0A4U0GUQ9_9SPHI</name>
<dbReference type="Gene3D" id="1.10.10.10">
    <property type="entry name" value="Winged helix-like DNA-binding domain superfamily/Winged helix DNA-binding domain"/>
    <property type="match status" value="1"/>
</dbReference>
<sequence length="200" mass="23134">MLVNDNITEAELLDRIRQDEPGMFELLFNRYWEDMYRQAYLRLGDRSEAEDMVQDIFANIWTRRHSLVVTSSLSAYLRTALKYQIIKRTIKADVKQKAADYLLQKMTDIETTVLDMLAVNDIQVTLDKAVQQLPGNMGKIFGLRMEGFTIAEIAEAIGLSEQTVKNNTSDALRRLRTVLMKEHPEIPSSFYTILFLFTQT</sequence>
<dbReference type="EMBL" id="SUKA01000009">
    <property type="protein sequence ID" value="TJY61452.1"/>
    <property type="molecule type" value="Genomic_DNA"/>
</dbReference>
<dbReference type="InterPro" id="IPR013324">
    <property type="entry name" value="RNA_pol_sigma_r3/r4-like"/>
</dbReference>
<keyword evidence="8" id="KW-1185">Reference proteome</keyword>
<evidence type="ECO:0000256" key="3">
    <source>
        <dbReference type="ARBA" id="ARBA00023082"/>
    </source>
</evidence>
<dbReference type="RefSeq" id="WP_136822806.1">
    <property type="nucleotide sequence ID" value="NZ_SUKA01000009.1"/>
</dbReference>